<evidence type="ECO:0000313" key="1">
    <source>
        <dbReference type="EMBL" id="MFJ1466893.1"/>
    </source>
</evidence>
<accession>A0ACC7M6M0</accession>
<gene>
    <name evidence="1" type="ORF">QPK29_004155</name>
</gene>
<protein>
    <submittedName>
        <fullName evidence="1">Response regulator transcription factor</fullName>
    </submittedName>
</protein>
<keyword evidence="2" id="KW-1185">Reference proteome</keyword>
<organism evidence="1 2">
    <name type="scientific">Massilia orientalis</name>
    <dbReference type="NCBI Taxonomy" id="3050128"/>
    <lineage>
        <taxon>Bacteria</taxon>
        <taxon>Pseudomonadati</taxon>
        <taxon>Pseudomonadota</taxon>
        <taxon>Betaproteobacteria</taxon>
        <taxon>Burkholderiales</taxon>
        <taxon>Oxalobacteraceae</taxon>
        <taxon>Telluria group</taxon>
        <taxon>Massilia</taxon>
    </lineage>
</organism>
<dbReference type="EMBL" id="JASNRB020000002">
    <property type="protein sequence ID" value="MFJ1466893.1"/>
    <property type="molecule type" value="Genomic_DNA"/>
</dbReference>
<name>A0ACC7M6M0_9BURK</name>
<dbReference type="Proteomes" id="UP001168096">
    <property type="component" value="Unassembled WGS sequence"/>
</dbReference>
<comment type="caution">
    <text evidence="1">The sequence shown here is derived from an EMBL/GenBank/DDBJ whole genome shotgun (WGS) entry which is preliminary data.</text>
</comment>
<evidence type="ECO:0000313" key="2">
    <source>
        <dbReference type="Proteomes" id="UP001168096"/>
    </source>
</evidence>
<proteinExistence type="predicted"/>
<sequence>MQLLLAEDDPILANGLTAQLNAAGFTVEHAPNGPVAEYLLSRQNFDIAIIDLGLPMVDGLTVLKNLRATRPDLPVLVLTALDRLDSRVAGLNAGADDYMTKPFEFPELEARLRAILRRARTSSSAAAPADVALSGLHFDRAARRAVIHGEPVELSPREATLLELLLVHADKVVTKEQIATAWAGDGTEVGAGNTAEVHIHRLRRKLEGSGLEIRTVRGLGYLLAVERADGRPA</sequence>
<reference evidence="1" key="1">
    <citation type="submission" date="2024-11" db="EMBL/GenBank/DDBJ databases">
        <title>Description of Massilia orientalis sp. nov., isolated from rhizosphere soil of Ageratina adenophora.</title>
        <authorList>
            <person name="Wang Y."/>
        </authorList>
    </citation>
    <scope>NUCLEOTIDE SEQUENCE</scope>
    <source>
        <strain evidence="1">YIM B02787</strain>
    </source>
</reference>